<dbReference type="AlphaFoldDB" id="A0A1G5QXS6"/>
<dbReference type="InterPro" id="IPR000962">
    <property type="entry name" value="Znf_DskA_TraR"/>
</dbReference>
<proteinExistence type="predicted"/>
<evidence type="ECO:0000259" key="5">
    <source>
        <dbReference type="Pfam" id="PF01258"/>
    </source>
</evidence>
<accession>A0A1G5QXS6</accession>
<sequence length="113" mass="12643">MPDIEHFRARLLQEREKILSLQATRDASTATVKLDQSSVGRLSRMDALQQQAMAQNASQRVDLALRRIEGALRRCDDGSYGYCIDCDEPINERRLEFDPTAALCITCAEARGG</sequence>
<evidence type="ECO:0000256" key="3">
    <source>
        <dbReference type="ARBA" id="ARBA00022833"/>
    </source>
</evidence>
<feature type="zinc finger region" description="dksA C4-type" evidence="4">
    <location>
        <begin position="83"/>
        <end position="107"/>
    </location>
</feature>
<dbReference type="Pfam" id="PF01258">
    <property type="entry name" value="zf-dskA_traR"/>
    <property type="match status" value="1"/>
</dbReference>
<name>A0A1G5QXS6_9GAMM</name>
<dbReference type="PANTHER" id="PTHR33823:SF2">
    <property type="entry name" value="RNA POLYMERASE-BINDING TRANSCRIPTION FACTOR DKSA"/>
    <property type="match status" value="1"/>
</dbReference>
<gene>
    <name evidence="6" type="ORF">SAMN03097708_02981</name>
</gene>
<dbReference type="SUPFAM" id="SSF57716">
    <property type="entry name" value="Glucocorticoid receptor-like (DNA-binding domain)"/>
    <property type="match status" value="1"/>
</dbReference>
<dbReference type="STRING" id="415747.SAMN03097708_02981"/>
<keyword evidence="2" id="KW-0863">Zinc-finger</keyword>
<dbReference type="RefSeq" id="WP_092998759.1">
    <property type="nucleotide sequence ID" value="NZ_FMWD01000012.1"/>
</dbReference>
<protein>
    <submittedName>
        <fullName evidence="6">Transcriptional regulator, TraR/DksA family</fullName>
    </submittedName>
</protein>
<dbReference type="Gene3D" id="1.20.120.910">
    <property type="entry name" value="DksA, coiled-coil domain"/>
    <property type="match status" value="1"/>
</dbReference>
<dbReference type="GO" id="GO:0008270">
    <property type="term" value="F:zinc ion binding"/>
    <property type="evidence" value="ECO:0007669"/>
    <property type="project" value="UniProtKB-KW"/>
</dbReference>
<feature type="domain" description="Zinc finger DksA/TraR C4-type" evidence="5">
    <location>
        <begin position="78"/>
        <end position="110"/>
    </location>
</feature>
<evidence type="ECO:0000256" key="1">
    <source>
        <dbReference type="ARBA" id="ARBA00022723"/>
    </source>
</evidence>
<dbReference type="EMBL" id="FMWD01000012">
    <property type="protein sequence ID" value="SCZ66635.1"/>
    <property type="molecule type" value="Genomic_DNA"/>
</dbReference>
<evidence type="ECO:0000256" key="2">
    <source>
        <dbReference type="ARBA" id="ARBA00022771"/>
    </source>
</evidence>
<evidence type="ECO:0000313" key="6">
    <source>
        <dbReference type="EMBL" id="SCZ66635.1"/>
    </source>
</evidence>
<dbReference type="OrthoDB" id="6064855at2"/>
<reference evidence="6 7" key="1">
    <citation type="submission" date="2016-10" db="EMBL/GenBank/DDBJ databases">
        <authorList>
            <person name="de Groot N.N."/>
        </authorList>
    </citation>
    <scope>NUCLEOTIDE SEQUENCE [LARGE SCALE GENOMIC DNA]</scope>
    <source>
        <strain evidence="6 7">HLD2</strain>
    </source>
</reference>
<dbReference type="Proteomes" id="UP000199648">
    <property type="component" value="Unassembled WGS sequence"/>
</dbReference>
<dbReference type="PANTHER" id="PTHR33823">
    <property type="entry name" value="RNA POLYMERASE-BINDING TRANSCRIPTION FACTOR DKSA-RELATED"/>
    <property type="match status" value="1"/>
</dbReference>
<evidence type="ECO:0000313" key="7">
    <source>
        <dbReference type="Proteomes" id="UP000199648"/>
    </source>
</evidence>
<evidence type="ECO:0000256" key="4">
    <source>
        <dbReference type="PROSITE-ProRule" id="PRU00510"/>
    </source>
</evidence>
<dbReference type="PROSITE" id="PS51128">
    <property type="entry name" value="ZF_DKSA_2"/>
    <property type="match status" value="1"/>
</dbReference>
<keyword evidence="1" id="KW-0479">Metal-binding</keyword>
<keyword evidence="3" id="KW-0862">Zinc</keyword>
<organism evidence="6 7">
    <name type="scientific">Thiohalomonas denitrificans</name>
    <dbReference type="NCBI Taxonomy" id="415747"/>
    <lineage>
        <taxon>Bacteria</taxon>
        <taxon>Pseudomonadati</taxon>
        <taxon>Pseudomonadota</taxon>
        <taxon>Gammaproteobacteria</taxon>
        <taxon>Thiohalomonadales</taxon>
        <taxon>Thiohalomonadaceae</taxon>
        <taxon>Thiohalomonas</taxon>
    </lineage>
</organism>
<keyword evidence="7" id="KW-1185">Reference proteome</keyword>